<comment type="caution">
    <text evidence="5">The sequence shown here is derived from an EMBL/GenBank/DDBJ whole genome shotgun (WGS) entry which is preliminary data.</text>
</comment>
<dbReference type="OrthoDB" id="428577at2"/>
<dbReference type="PANTHER" id="PTHR36845">
    <property type="entry name" value="HYDROLASE, PUTATIVE (AFU_ORTHOLOGUE AFUA_7G05090)-RELATED"/>
    <property type="match status" value="1"/>
</dbReference>
<dbReference type="GO" id="GO:0000272">
    <property type="term" value="P:polysaccharide catabolic process"/>
    <property type="evidence" value="ECO:0007669"/>
    <property type="project" value="TreeGrafter"/>
</dbReference>
<feature type="binding site" evidence="4">
    <location>
        <position position="229"/>
    </location>
    <ligand>
        <name>substrate</name>
    </ligand>
</feature>
<dbReference type="EMBL" id="SDGV01000015">
    <property type="protein sequence ID" value="THB61188.1"/>
    <property type="molecule type" value="Genomic_DNA"/>
</dbReference>
<dbReference type="InterPro" id="IPR052369">
    <property type="entry name" value="UG_Glycosaminoglycan_Hydrolase"/>
</dbReference>
<dbReference type="Gene3D" id="1.50.10.10">
    <property type="match status" value="1"/>
</dbReference>
<dbReference type="InterPro" id="IPR008928">
    <property type="entry name" value="6-hairpin_glycosidase_sf"/>
</dbReference>
<keyword evidence="1 5" id="KW-0378">Hydrolase</keyword>
<feature type="binding site" evidence="4">
    <location>
        <position position="233"/>
    </location>
    <ligand>
        <name>substrate</name>
    </ligand>
</feature>
<feature type="binding site" evidence="4">
    <location>
        <position position="157"/>
    </location>
    <ligand>
        <name>substrate</name>
    </ligand>
</feature>
<evidence type="ECO:0000256" key="2">
    <source>
        <dbReference type="ARBA" id="ARBA00038358"/>
    </source>
</evidence>
<evidence type="ECO:0000256" key="1">
    <source>
        <dbReference type="ARBA" id="ARBA00022801"/>
    </source>
</evidence>
<sequence length="380" mass="43475">MIDKKHFAWLDSEVEFVLSKIRENQAVFKTDVPPAASQNLVYIPEGNTDWTASFWLGMLFLAKELTNSNEFDESINIQMESFRYRLAQKIELETHDIGFLYSLSAVADYKVNQHEESVKTAITAADLLMERYSPKANIIQAWGNLSDPNESGRMIIDCLMNLPLLYFVANQTGDSTYREAAYHHAKQTQKYIVRDNATTYHTYFFNTETGEALTGKTAQGYSDESCWARGQAWGVYGFALSYFHTGDKTFLATSKQLADYFINHLPADRVAYWDLYFNDGSDEERDSSSAAILVCGLLELAKHLPLSDPDRMTYEQVAIEVTEALKDKYTTKNHPESNGLLIEGVYDKNTNSGVNECMIWGDYYYVEALIRLKQAWNLYW</sequence>
<proteinExistence type="inferred from homology"/>
<keyword evidence="6" id="KW-1185">Reference proteome</keyword>
<evidence type="ECO:0000256" key="3">
    <source>
        <dbReference type="PIRSR" id="PIRSR610905-1"/>
    </source>
</evidence>
<comment type="similarity">
    <text evidence="2">Belongs to the glycosyl hydrolase 88 family.</text>
</comment>
<reference evidence="5 6" key="1">
    <citation type="submission" date="2019-01" db="EMBL/GenBank/DDBJ databases">
        <title>Vagococcus silagei sp. nov. isolated from brewer's grain.</title>
        <authorList>
            <person name="Guu J.-R."/>
        </authorList>
    </citation>
    <scope>NUCLEOTIDE SEQUENCE [LARGE SCALE GENOMIC DNA]</scope>
    <source>
        <strain evidence="5 6">2B-2</strain>
    </source>
</reference>
<dbReference type="Pfam" id="PF07470">
    <property type="entry name" value="Glyco_hydro_88"/>
    <property type="match status" value="1"/>
</dbReference>
<dbReference type="Proteomes" id="UP000310506">
    <property type="component" value="Unassembled WGS sequence"/>
</dbReference>
<evidence type="ECO:0000313" key="5">
    <source>
        <dbReference type="EMBL" id="THB61188.1"/>
    </source>
</evidence>
<dbReference type="InterPro" id="IPR012341">
    <property type="entry name" value="6hp_glycosidase-like_sf"/>
</dbReference>
<dbReference type="GO" id="GO:0052757">
    <property type="term" value="F:chondroitin hydrolase activity"/>
    <property type="evidence" value="ECO:0007669"/>
    <property type="project" value="TreeGrafter"/>
</dbReference>
<gene>
    <name evidence="5" type="ORF">ESZ54_06620</name>
</gene>
<feature type="active site" description="Proton donor" evidence="3">
    <location>
        <position position="157"/>
    </location>
</feature>
<evidence type="ECO:0000313" key="6">
    <source>
        <dbReference type="Proteomes" id="UP000310506"/>
    </source>
</evidence>
<feature type="binding site" evidence="4">
    <location>
        <position position="215"/>
    </location>
    <ligand>
        <name>substrate</name>
    </ligand>
</feature>
<feature type="binding site" evidence="4">
    <location>
        <position position="217"/>
    </location>
    <ligand>
        <name>substrate</name>
    </ligand>
</feature>
<protein>
    <submittedName>
        <fullName evidence="5">Glucuronyl hydrolase</fullName>
    </submittedName>
</protein>
<dbReference type="InterPro" id="IPR010905">
    <property type="entry name" value="Glyco_hydro_88"/>
</dbReference>
<dbReference type="AlphaFoldDB" id="A0A4S3B400"/>
<accession>A0A4S3B400</accession>
<name>A0A4S3B400_9ENTE</name>
<dbReference type="PANTHER" id="PTHR36845:SF1">
    <property type="entry name" value="HYDROLASE, PUTATIVE (AFU_ORTHOLOGUE AFUA_7G05090)-RELATED"/>
    <property type="match status" value="1"/>
</dbReference>
<feature type="active site" description="Nucleophile" evidence="3">
    <location>
        <position position="96"/>
    </location>
</feature>
<organism evidence="5 6">
    <name type="scientific">Vagococcus silagei</name>
    <dbReference type="NCBI Taxonomy" id="2508885"/>
    <lineage>
        <taxon>Bacteria</taxon>
        <taxon>Bacillati</taxon>
        <taxon>Bacillota</taxon>
        <taxon>Bacilli</taxon>
        <taxon>Lactobacillales</taxon>
        <taxon>Enterococcaceae</taxon>
        <taxon>Vagococcus</taxon>
    </lineage>
</organism>
<dbReference type="RefSeq" id="WP_136136882.1">
    <property type="nucleotide sequence ID" value="NZ_SDGV01000015.1"/>
</dbReference>
<dbReference type="SUPFAM" id="SSF48208">
    <property type="entry name" value="Six-hairpin glycosidases"/>
    <property type="match status" value="1"/>
</dbReference>
<feature type="binding site" evidence="4">
    <location>
        <position position="96"/>
    </location>
    <ligand>
        <name>substrate</name>
    </ligand>
</feature>
<evidence type="ECO:0000256" key="4">
    <source>
        <dbReference type="PIRSR" id="PIRSR610905-2"/>
    </source>
</evidence>